<sequence length="327" mass="36423">MKRLGLMILGVILTICTLHFPANAAEQQTAYVNVSAATLWTEPNILREIDKPSAALPVDLWKWTRSMTLSEKLQLSDDGMLETQALYGNKVTILERKGDWVKVAVKGQSTPRNELGYPGWMPAKQLVYSRAFAFHEDKPFVLVTKPTAFLKGKQKLEISYNTRLPFLKETKNAYRVMTPDGKKAWISKLDAKAYSSEKAIPKATGTDLVNTGKMFLGLPYLWAGMSGFGFDCSGFTFTLHQSHGISIPRDSSVQARSGTPVKAEDLQPGDLLFYAYDQGKGRVHHVSMYAGNGMMIHSPNSERTVEMIPINTKGYAEEFAGARRYVN</sequence>
<dbReference type="PANTHER" id="PTHR47053:SF3">
    <property type="entry name" value="GAMMA-D-GLUTAMYL-L-LYSINE DIPEPTIDYL-PEPTIDASE"/>
    <property type="match status" value="1"/>
</dbReference>
<dbReference type="Gene3D" id="3.90.1720.10">
    <property type="entry name" value="endopeptidase domain like (from Nostoc punctiforme)"/>
    <property type="match status" value="1"/>
</dbReference>
<keyword evidence="3" id="KW-0378">Hydrolase</keyword>
<keyword evidence="5" id="KW-0732">Signal</keyword>
<dbReference type="PROSITE" id="PS51935">
    <property type="entry name" value="NLPC_P60"/>
    <property type="match status" value="1"/>
</dbReference>
<feature type="domain" description="NlpC/P60" evidence="6">
    <location>
        <begin position="202"/>
        <end position="326"/>
    </location>
</feature>
<evidence type="ECO:0000256" key="2">
    <source>
        <dbReference type="ARBA" id="ARBA00022670"/>
    </source>
</evidence>
<feature type="chain" id="PRO_5045899408" evidence="5">
    <location>
        <begin position="25"/>
        <end position="327"/>
    </location>
</feature>
<dbReference type="EMBL" id="CP147407">
    <property type="protein sequence ID" value="WXB96489.1"/>
    <property type="molecule type" value="Genomic_DNA"/>
</dbReference>
<dbReference type="Pfam" id="PF23795">
    <property type="entry name" value="SH3_YKFC_2nd"/>
    <property type="match status" value="1"/>
</dbReference>
<keyword evidence="8" id="KW-1185">Reference proteome</keyword>
<dbReference type="PANTHER" id="PTHR47053">
    <property type="entry name" value="MUREIN DD-ENDOPEPTIDASE MEPH-RELATED"/>
    <property type="match status" value="1"/>
</dbReference>
<reference evidence="7 8" key="1">
    <citation type="submission" date="2024-02" db="EMBL/GenBank/DDBJ databases">
        <title>Seven novel Bacillus-like species.</title>
        <authorList>
            <person name="Liu G."/>
        </authorList>
    </citation>
    <scope>NUCLEOTIDE SEQUENCE [LARGE SCALE GENOMIC DNA]</scope>
    <source>
        <strain evidence="7 8">FJAT-52054</strain>
    </source>
</reference>
<gene>
    <name evidence="7" type="ORF">WCV65_18445</name>
</gene>
<keyword evidence="4" id="KW-0788">Thiol protease</keyword>
<evidence type="ECO:0000313" key="7">
    <source>
        <dbReference type="EMBL" id="WXB96489.1"/>
    </source>
</evidence>
<proteinExistence type="inferred from homology"/>
<organism evidence="7 8">
    <name type="scientific">Metabacillus sediminis</name>
    <dbReference type="NCBI Taxonomy" id="3117746"/>
    <lineage>
        <taxon>Bacteria</taxon>
        <taxon>Bacillati</taxon>
        <taxon>Bacillota</taxon>
        <taxon>Bacilli</taxon>
        <taxon>Bacillales</taxon>
        <taxon>Bacillaceae</taxon>
        <taxon>Metabacillus</taxon>
    </lineage>
</organism>
<dbReference type="SUPFAM" id="SSF54001">
    <property type="entry name" value="Cysteine proteinases"/>
    <property type="match status" value="1"/>
</dbReference>
<dbReference type="InterPro" id="IPR038765">
    <property type="entry name" value="Papain-like_cys_pep_sf"/>
</dbReference>
<dbReference type="Gene3D" id="2.30.30.40">
    <property type="entry name" value="SH3 Domains"/>
    <property type="match status" value="2"/>
</dbReference>
<evidence type="ECO:0000313" key="8">
    <source>
        <dbReference type="Proteomes" id="UP001377337"/>
    </source>
</evidence>
<feature type="signal peptide" evidence="5">
    <location>
        <begin position="1"/>
        <end position="24"/>
    </location>
</feature>
<comment type="similarity">
    <text evidence="1">Belongs to the peptidase C40 family.</text>
</comment>
<dbReference type="InterPro" id="IPR041382">
    <property type="entry name" value="SH3_16"/>
</dbReference>
<dbReference type="RefSeq" id="WP_338778508.1">
    <property type="nucleotide sequence ID" value="NZ_CP147407.1"/>
</dbReference>
<evidence type="ECO:0000256" key="5">
    <source>
        <dbReference type="SAM" id="SignalP"/>
    </source>
</evidence>
<keyword evidence="2" id="KW-0645">Protease</keyword>
<dbReference type="Proteomes" id="UP001377337">
    <property type="component" value="Chromosome"/>
</dbReference>
<evidence type="ECO:0000256" key="1">
    <source>
        <dbReference type="ARBA" id="ARBA00007074"/>
    </source>
</evidence>
<dbReference type="Pfam" id="PF18348">
    <property type="entry name" value="SH3_16"/>
    <property type="match status" value="1"/>
</dbReference>
<evidence type="ECO:0000256" key="3">
    <source>
        <dbReference type="ARBA" id="ARBA00022801"/>
    </source>
</evidence>
<protein>
    <submittedName>
        <fullName evidence="7">C40 family peptidase</fullName>
    </submittedName>
</protein>
<dbReference type="InterPro" id="IPR051202">
    <property type="entry name" value="Peptidase_C40"/>
</dbReference>
<accession>A0ABZ2NFI5</accession>
<dbReference type="InterPro" id="IPR000064">
    <property type="entry name" value="NLP_P60_dom"/>
</dbReference>
<evidence type="ECO:0000259" key="6">
    <source>
        <dbReference type="PROSITE" id="PS51935"/>
    </source>
</evidence>
<name>A0ABZ2NFI5_9BACI</name>
<dbReference type="InterPro" id="IPR057812">
    <property type="entry name" value="SH3_YKFC_2nd"/>
</dbReference>
<evidence type="ECO:0000256" key="4">
    <source>
        <dbReference type="ARBA" id="ARBA00022807"/>
    </source>
</evidence>
<dbReference type="Pfam" id="PF00877">
    <property type="entry name" value="NLPC_P60"/>
    <property type="match status" value="1"/>
</dbReference>